<dbReference type="EMBL" id="CP133619">
    <property type="protein sequence ID" value="WMV41631.1"/>
    <property type="molecule type" value="Genomic_DNA"/>
</dbReference>
<proteinExistence type="predicted"/>
<evidence type="ECO:0000256" key="1">
    <source>
        <dbReference type="SAM" id="MobiDB-lite"/>
    </source>
</evidence>
<protein>
    <submittedName>
        <fullName evidence="2">Uncharacterized protein</fullName>
    </submittedName>
</protein>
<dbReference type="Proteomes" id="UP001234989">
    <property type="component" value="Chromosome 8"/>
</dbReference>
<feature type="compositionally biased region" description="Basic and acidic residues" evidence="1">
    <location>
        <begin position="11"/>
        <end position="20"/>
    </location>
</feature>
<keyword evidence="3" id="KW-1185">Reference proteome</keyword>
<reference evidence="2" key="1">
    <citation type="submission" date="2023-08" db="EMBL/GenBank/DDBJ databases">
        <title>A de novo genome assembly of Solanum verrucosum Schlechtendal, a Mexican diploid species geographically isolated from the other diploid A-genome species in potato relatives.</title>
        <authorList>
            <person name="Hosaka K."/>
        </authorList>
    </citation>
    <scope>NUCLEOTIDE SEQUENCE</scope>
    <source>
        <tissue evidence="2">Young leaves</tissue>
    </source>
</reference>
<feature type="non-terminal residue" evidence="2">
    <location>
        <position position="1"/>
    </location>
</feature>
<evidence type="ECO:0000313" key="2">
    <source>
        <dbReference type="EMBL" id="WMV41631.1"/>
    </source>
</evidence>
<organism evidence="2 3">
    <name type="scientific">Solanum verrucosum</name>
    <dbReference type="NCBI Taxonomy" id="315347"/>
    <lineage>
        <taxon>Eukaryota</taxon>
        <taxon>Viridiplantae</taxon>
        <taxon>Streptophyta</taxon>
        <taxon>Embryophyta</taxon>
        <taxon>Tracheophyta</taxon>
        <taxon>Spermatophyta</taxon>
        <taxon>Magnoliopsida</taxon>
        <taxon>eudicotyledons</taxon>
        <taxon>Gunneridae</taxon>
        <taxon>Pentapetalae</taxon>
        <taxon>asterids</taxon>
        <taxon>lamiids</taxon>
        <taxon>Solanales</taxon>
        <taxon>Solanaceae</taxon>
        <taxon>Solanoideae</taxon>
        <taxon>Solaneae</taxon>
        <taxon>Solanum</taxon>
    </lineage>
</organism>
<name>A0AAF0U9I2_SOLVR</name>
<feature type="region of interest" description="Disordered" evidence="1">
    <location>
        <begin position="1"/>
        <end position="20"/>
    </location>
</feature>
<sequence length="393" mass="44428">GTKNENSGDNSSRHGRDNDVKKRDELIKMRGLFRGFEHKDPKYHLRKFVNVCGPFAVAALDCKIDIDKPVIFGRPLLAMGKALVDAEGVDGKERRLIRWVLLLQQFDFKVRDIKGCENHVVDHPSMLEIDAKVVEGKDIDDALCDESVMLISQTSVLWWQPKSMYVHYLSWMSIYCKYMRALHSKKRELNVGMIPRSCIGSIEWDILMRVKQRQTSLPFPVLITEPCRQAQVPRDEKKDVKVIPTSSTDLRRIKEKDLQVSQTLPHPSREGPRVMIHFTAREGGRGVLLAFRELGFVRVATVKGTTGTTTGRGALDEREGWLMNITWHQGLKALPPQGQVITKTITTDRGRLRGLALAKFWLMHERGATVSNTTGSTTAYGALSRFVNVGRGP</sequence>
<dbReference type="AlphaFoldDB" id="A0AAF0U9I2"/>
<evidence type="ECO:0000313" key="3">
    <source>
        <dbReference type="Proteomes" id="UP001234989"/>
    </source>
</evidence>
<accession>A0AAF0U9I2</accession>
<feature type="compositionally biased region" description="Polar residues" evidence="1">
    <location>
        <begin position="1"/>
        <end position="10"/>
    </location>
</feature>
<gene>
    <name evidence="2" type="ORF">MTR67_035016</name>
</gene>